<evidence type="ECO:0000313" key="22">
    <source>
        <dbReference type="Proteomes" id="UP001196413"/>
    </source>
</evidence>
<dbReference type="PRINTS" id="PR00420">
    <property type="entry name" value="RNGMNOXGNASE"/>
</dbReference>
<evidence type="ECO:0000256" key="8">
    <source>
        <dbReference type="ARBA" id="ARBA00022827"/>
    </source>
</evidence>
<feature type="compositionally biased region" description="Basic and acidic residues" evidence="18">
    <location>
        <begin position="1068"/>
        <end position="1094"/>
    </location>
</feature>
<dbReference type="GO" id="GO:0005737">
    <property type="term" value="C:cytoplasm"/>
    <property type="evidence" value="ECO:0007669"/>
    <property type="project" value="UniProtKB-SubCell"/>
</dbReference>
<evidence type="ECO:0000256" key="1">
    <source>
        <dbReference type="ARBA" id="ARBA00001974"/>
    </source>
</evidence>
<evidence type="ECO:0000256" key="11">
    <source>
        <dbReference type="ARBA" id="ARBA00023002"/>
    </source>
</evidence>
<dbReference type="SUPFAM" id="SSF47576">
    <property type="entry name" value="Calponin-homology domain, CH-domain"/>
    <property type="match status" value="1"/>
</dbReference>
<dbReference type="GO" id="GO:0003779">
    <property type="term" value="F:actin binding"/>
    <property type="evidence" value="ECO:0007669"/>
    <property type="project" value="UniProtKB-KW"/>
</dbReference>
<evidence type="ECO:0000256" key="3">
    <source>
        <dbReference type="ARBA" id="ARBA00008223"/>
    </source>
</evidence>
<dbReference type="GO" id="GO:0120501">
    <property type="term" value="F:F-actin monooxygenase activity"/>
    <property type="evidence" value="ECO:0007669"/>
    <property type="project" value="UniProtKB-EC"/>
</dbReference>
<feature type="compositionally biased region" description="Basic and acidic residues" evidence="18">
    <location>
        <begin position="1002"/>
        <end position="1011"/>
    </location>
</feature>
<comment type="cofactor">
    <cofactor evidence="1">
        <name>FAD</name>
        <dbReference type="ChEBI" id="CHEBI:57692"/>
    </cofactor>
</comment>
<dbReference type="EMBL" id="JAHQIW010000586">
    <property type="protein sequence ID" value="KAJ1348972.1"/>
    <property type="molecule type" value="Genomic_DNA"/>
</dbReference>
<evidence type="ECO:0000256" key="10">
    <source>
        <dbReference type="ARBA" id="ARBA00022857"/>
    </source>
</evidence>
<dbReference type="EC" id="1.14.13.225" evidence="4"/>
<evidence type="ECO:0000256" key="9">
    <source>
        <dbReference type="ARBA" id="ARBA00022833"/>
    </source>
</evidence>
<feature type="region of interest" description="Disordered" evidence="18">
    <location>
        <begin position="1002"/>
        <end position="1031"/>
    </location>
</feature>
<keyword evidence="17" id="KW-0175">Coiled coil</keyword>
<keyword evidence="9 16" id="KW-0862">Zinc</keyword>
<dbReference type="SUPFAM" id="SSF51905">
    <property type="entry name" value="FAD/NAD(P)-binding domain"/>
    <property type="match status" value="1"/>
</dbReference>
<keyword evidence="11" id="KW-0560">Oxidoreductase</keyword>
<feature type="region of interest" description="Disordered" evidence="18">
    <location>
        <begin position="1374"/>
        <end position="1394"/>
    </location>
</feature>
<evidence type="ECO:0000256" key="5">
    <source>
        <dbReference type="ARBA" id="ARBA00022490"/>
    </source>
</evidence>
<dbReference type="FunFam" id="3.50.50.60:FF:000004">
    <property type="entry name" value="protein-methionine sulfoxide oxidase MICAL2 isoform X1"/>
    <property type="match status" value="1"/>
</dbReference>
<reference evidence="21" key="1">
    <citation type="submission" date="2021-06" db="EMBL/GenBank/DDBJ databases">
        <title>Parelaphostrongylus tenuis whole genome reference sequence.</title>
        <authorList>
            <person name="Garwood T.J."/>
            <person name="Larsen P.A."/>
            <person name="Fountain-Jones N.M."/>
            <person name="Garbe J.R."/>
            <person name="Macchietto M.G."/>
            <person name="Kania S.A."/>
            <person name="Gerhold R.W."/>
            <person name="Richards J.E."/>
            <person name="Wolf T.M."/>
        </authorList>
    </citation>
    <scope>NUCLEOTIDE SEQUENCE</scope>
    <source>
        <strain evidence="21">MNPRO001-30</strain>
        <tissue evidence="21">Meninges</tissue>
    </source>
</reference>
<dbReference type="InterPro" id="IPR036872">
    <property type="entry name" value="CH_dom_sf"/>
</dbReference>
<evidence type="ECO:0000256" key="13">
    <source>
        <dbReference type="ARBA" id="ARBA00023038"/>
    </source>
</evidence>
<dbReference type="InterPro" id="IPR001781">
    <property type="entry name" value="Znf_LIM"/>
</dbReference>
<dbReference type="SMART" id="SM01203">
    <property type="entry name" value="DUF3585"/>
    <property type="match status" value="1"/>
</dbReference>
<evidence type="ECO:0000256" key="4">
    <source>
        <dbReference type="ARBA" id="ARBA00012709"/>
    </source>
</evidence>
<dbReference type="Proteomes" id="UP001196413">
    <property type="component" value="Unassembled WGS sequence"/>
</dbReference>
<evidence type="ECO:0000256" key="17">
    <source>
        <dbReference type="SAM" id="Coils"/>
    </source>
</evidence>
<dbReference type="InterPro" id="IPR050540">
    <property type="entry name" value="F-actin_Monoox_Mical"/>
</dbReference>
<protein>
    <recommendedName>
        <fullName evidence="4">F-actin monooxygenase</fullName>
        <ecNumber evidence="4">1.14.13.225</ecNumber>
    </recommendedName>
</protein>
<evidence type="ECO:0000256" key="12">
    <source>
        <dbReference type="ARBA" id="ARBA00023033"/>
    </source>
</evidence>
<evidence type="ECO:0000256" key="7">
    <source>
        <dbReference type="ARBA" id="ARBA00022723"/>
    </source>
</evidence>
<sequence>MSTDALFENYVTASTFRSIQSSFYQLCLALDFDPSDSINVYPNLRLFDYWKAQKLWKLLDRKWDLPVYKNQKPGELLNVFVIGAGPCGLRSAIECALLGARVVLVEQRDRFSRNNVLHLWEFVIQDLKSLGAKIFYPKFCTGSIEHISIRQLQCILLKVALCFGVQVYDSVTFVQILFPKKEDNVVTGFRACLEPKGHILSDYDIDVLIGADGKRNTLPGFPREEMRGKLAIGITANFVNNKTAAEERVPEISGVAYIFNQAFFKEMYDETGVDLENIVYYKDDTHYFVMCAKKHSLLDMGVIRKDNDDVSQLLSFQNIDQEALCRYALAAANFATNGKLPRLEFAKNYRGNEDIAMFDFTSLYSSKCSVRLVERLNKYLLMGVVGDSLHEPFWPTGSGCARGFLGVLDTAWLIREYGINKRGPLEMIAERESIYRLLAQVTKDNMNKMTNKYTIDPKTRYVSLETTLQPEDVVQIVSSDNPRMAPIGQPLVMNNSSSVHDRSTLRMYSLWKFCHHFLSPYKLKMFDMDSCWRDGRSLAGLIARFRPELLDYFQVLSLLNIDDRLKIIFSAVEEGMGVIAPCAPSEWARLKVEAKVSYIEKLVEVIRRDKDRLKLTLLSPRVHIVQKRKCQKMVNSNCKKSEPIQKLAEHLLSCSTFTNDRSLPSTIVTPSRQVVEQKQCQLEGVSFPSERKDDALTVPSQYCYRTLLEQGEDDVKQFTKRPHVDRLNPECVQKVYKIISGDLLREEIDELYAEKERRANRMAQKIPKNDIVEMEKKLERSGMGVLYNKKEHISSQDEKIIRANAAHARKEAENGFTRAEEVERFKDYDIKIAKSNDIMKKRDLAGVDPFGKWCYSDAWPASMSSSPKSVAPVPPVKTISVVKDRNNSVVIRPVAPIHPERHLSAPPVVSTLYDSFGPKRQETCRLCEKVVYLAERIQVESMFVHKNCFRCAYCNQPLRLGEYGKDKDLEDHYPRKLFCTTHLRVPLKEKIARIERDSRIMKKSFSRDQDPRSNTIEVSDGGTPRPLPHYSVTLSFFSPEQLRDKTERRIRDCSAARSISPVPEITSIDDRTPERAEFSNHTRKSDAIEPKEESGPETDSNSSSTSDLEEDVEICENSPGSTRKNAPVPVLETKGDESATEDEDDDLEEGDLEELERTVLQYSDENPERALTEAQVIAVIENINRRRNSRVTSMDNGSEQQVQNESSSPTKLQERDEHPSSCSEDGLHAPIIPSDTSSVQSIVTTPTKFAEASDIMKQKTADLERLRSLSRSKARLKSDEELGLASAYKRRSIAVIDTSTPLSTHPSTVSQPGSEIKIDETIRAVKTEQRKLLQSQVVRSNTGLLSRLFSPDSVRKSDTSPSSDQHVSRDYIHSESQAHSGVVTPETSPSCLSLQRNSSLSCSEADNREVPCAAIAPSPRQETSTLSPSHISVNERNIKLFQKRAEKIRRQHDDERRRVAQEIQRGLEECEIRLEEVKAIGKSLEHRLANDPQNDKVMDSWFALVQEWELLKSREEMLRLSKKEFELEVKYRDLNVRFKQLGEGISENLTANSKLLAAMLSVVEERREVHKLNENAKQNYKKIGLIMKSLKDKG</sequence>
<dbReference type="PANTHER" id="PTHR23167:SF54">
    <property type="entry name" value="[F-ACTIN]-MONOOXYGENASE MICAL"/>
    <property type="match status" value="1"/>
</dbReference>
<keyword evidence="12" id="KW-0503">Monooxygenase</keyword>
<dbReference type="PROSITE" id="PS51848">
    <property type="entry name" value="BMERB"/>
    <property type="match status" value="1"/>
</dbReference>
<keyword evidence="5" id="KW-0963">Cytoplasm</keyword>
<keyword evidence="14" id="KW-0009">Actin-binding</keyword>
<evidence type="ECO:0000259" key="20">
    <source>
        <dbReference type="PROSITE" id="PS51848"/>
    </source>
</evidence>
<feature type="compositionally biased region" description="Acidic residues" evidence="18">
    <location>
        <begin position="1138"/>
        <end position="1152"/>
    </location>
</feature>
<gene>
    <name evidence="21" type="ORF">KIN20_004384</name>
</gene>
<evidence type="ECO:0000256" key="6">
    <source>
        <dbReference type="ARBA" id="ARBA00022630"/>
    </source>
</evidence>
<evidence type="ECO:0000313" key="21">
    <source>
        <dbReference type="EMBL" id="KAJ1348972.1"/>
    </source>
</evidence>
<evidence type="ECO:0000256" key="15">
    <source>
        <dbReference type="ARBA" id="ARBA00049522"/>
    </source>
</evidence>
<comment type="subcellular location">
    <subcellularLocation>
        <location evidence="2">Cytoplasm</location>
    </subcellularLocation>
</comment>
<keyword evidence="10" id="KW-0521">NADP</keyword>
<comment type="similarity">
    <text evidence="3">Belongs to the Mical family.</text>
</comment>
<proteinExistence type="inferred from homology"/>
<feature type="coiled-coil region" evidence="17">
    <location>
        <begin position="1438"/>
        <end position="1487"/>
    </location>
</feature>
<feature type="region of interest" description="Disordered" evidence="18">
    <location>
        <begin position="1190"/>
        <end position="1240"/>
    </location>
</feature>
<dbReference type="InterPro" id="IPR036188">
    <property type="entry name" value="FAD/NAD-bd_sf"/>
</dbReference>
<dbReference type="Gene3D" id="3.50.50.60">
    <property type="entry name" value="FAD/NAD(P)-binding domain"/>
    <property type="match status" value="1"/>
</dbReference>
<feature type="compositionally biased region" description="Polar residues" evidence="18">
    <location>
        <begin position="1097"/>
        <end position="1106"/>
    </location>
</feature>
<dbReference type="PANTHER" id="PTHR23167">
    <property type="entry name" value="CALPONIN HOMOLOGY DOMAIN-CONTAINING PROTEIN DDB_G0272472-RELATED"/>
    <property type="match status" value="1"/>
</dbReference>
<keyword evidence="8" id="KW-0274">FAD</keyword>
<dbReference type="PROSITE" id="PS50023">
    <property type="entry name" value="LIM_DOMAIN_2"/>
    <property type="match status" value="1"/>
</dbReference>
<keyword evidence="13 16" id="KW-0440">LIM domain</keyword>
<organism evidence="21 22">
    <name type="scientific">Parelaphostrongylus tenuis</name>
    <name type="common">Meningeal worm</name>
    <dbReference type="NCBI Taxonomy" id="148309"/>
    <lineage>
        <taxon>Eukaryota</taxon>
        <taxon>Metazoa</taxon>
        <taxon>Ecdysozoa</taxon>
        <taxon>Nematoda</taxon>
        <taxon>Chromadorea</taxon>
        <taxon>Rhabditida</taxon>
        <taxon>Rhabditina</taxon>
        <taxon>Rhabditomorpha</taxon>
        <taxon>Strongyloidea</taxon>
        <taxon>Metastrongylidae</taxon>
        <taxon>Parelaphostrongylus</taxon>
    </lineage>
</organism>
<dbReference type="Gene3D" id="2.10.110.10">
    <property type="entry name" value="Cysteine Rich Protein"/>
    <property type="match status" value="1"/>
</dbReference>
<dbReference type="Pfam" id="PF12130">
    <property type="entry name" value="bMERB_dom"/>
    <property type="match status" value="1"/>
</dbReference>
<feature type="compositionally biased region" description="Polar residues" evidence="18">
    <location>
        <begin position="1190"/>
        <end position="1211"/>
    </location>
</feature>
<evidence type="ECO:0000256" key="2">
    <source>
        <dbReference type="ARBA" id="ARBA00004496"/>
    </source>
</evidence>
<evidence type="ECO:0000259" key="19">
    <source>
        <dbReference type="PROSITE" id="PS50023"/>
    </source>
</evidence>
<feature type="domain" description="LIM zinc-binding" evidence="19">
    <location>
        <begin position="922"/>
        <end position="989"/>
    </location>
</feature>
<dbReference type="SUPFAM" id="SSF57716">
    <property type="entry name" value="Glucocorticoid receptor-like (DNA-binding domain)"/>
    <property type="match status" value="1"/>
</dbReference>
<feature type="domain" description="BMERB" evidence="20">
    <location>
        <begin position="1450"/>
        <end position="1589"/>
    </location>
</feature>
<keyword evidence="22" id="KW-1185">Reference proteome</keyword>
<dbReference type="Pfam" id="PF25413">
    <property type="entry name" value="Rossman_Mical"/>
    <property type="match status" value="1"/>
</dbReference>
<evidence type="ECO:0000256" key="16">
    <source>
        <dbReference type="PROSITE-ProRule" id="PRU00125"/>
    </source>
</evidence>
<dbReference type="InterPro" id="IPR057494">
    <property type="entry name" value="Rossman_Mical"/>
</dbReference>
<dbReference type="Gene3D" id="1.10.418.10">
    <property type="entry name" value="Calponin-like domain"/>
    <property type="match status" value="1"/>
</dbReference>
<dbReference type="CDD" id="cd09358">
    <property type="entry name" value="LIM_Mical_like"/>
    <property type="match status" value="1"/>
</dbReference>
<dbReference type="InterPro" id="IPR022735">
    <property type="entry name" value="bMERB_dom"/>
</dbReference>
<accession>A0AAD5QF41</accession>
<name>A0AAD5QF41_PARTN</name>
<dbReference type="GO" id="GO:0046872">
    <property type="term" value="F:metal ion binding"/>
    <property type="evidence" value="ECO:0007669"/>
    <property type="project" value="UniProtKB-KW"/>
</dbReference>
<keyword evidence="7 16" id="KW-0479">Metal-binding</keyword>
<keyword evidence="6" id="KW-0285">Flavoprotein</keyword>
<evidence type="ECO:0000256" key="18">
    <source>
        <dbReference type="SAM" id="MobiDB-lite"/>
    </source>
</evidence>
<evidence type="ECO:0000256" key="14">
    <source>
        <dbReference type="ARBA" id="ARBA00023203"/>
    </source>
</evidence>
<comment type="caution">
    <text evidence="21">The sequence shown here is derived from an EMBL/GenBank/DDBJ whole genome shotgun (WGS) entry which is preliminary data.</text>
</comment>
<comment type="catalytic activity">
    <reaction evidence="15">
        <text>L-methionyl-[F-actin] + NADPH + O2 + H(+) = L-methionyl-(R)-S-oxide-[F-actin] + NADP(+) + H2O</text>
        <dbReference type="Rhea" id="RHEA:51308"/>
        <dbReference type="Rhea" id="RHEA-COMP:12953"/>
        <dbReference type="Rhea" id="RHEA-COMP:12956"/>
        <dbReference type="ChEBI" id="CHEBI:15377"/>
        <dbReference type="ChEBI" id="CHEBI:15378"/>
        <dbReference type="ChEBI" id="CHEBI:15379"/>
        <dbReference type="ChEBI" id="CHEBI:16044"/>
        <dbReference type="ChEBI" id="CHEBI:45764"/>
        <dbReference type="ChEBI" id="CHEBI:57783"/>
        <dbReference type="ChEBI" id="CHEBI:58349"/>
        <dbReference type="EC" id="1.14.13.225"/>
    </reaction>
</comment>
<feature type="region of interest" description="Disordered" evidence="18">
    <location>
        <begin position="1047"/>
        <end position="1152"/>
    </location>
</feature>